<sequence>MVEVVFSCRGDAELAFNKYNKVLLDGKPMHVEILGTNVSIAVNPAIYGYYGNQTGAPRRFVLRLYSYLPPSISLVLCPELTLDVSYLKLVKRQEMEPKGETCVAHIRQACDTTQQPRKMWRGWTWRSLPPQEESRTEQRAWKQTTKKVEAVAAVAQPPKPLKREAEEAIEKQGAAKKQKREGALHGSEEERILDEEGKSEPKEASDRDPKPPSDTGTAKVDLEEDGCEAERSGKEQPLSTKMMQGEKAGADCEDFEGEEDDTGADMAYSAETQQGKPANTPFLTRTLLVGNLSINAEQAHLEDFFRGAGEIAGIRFGPAWYGGTKGYAYVEFKTGEAAQNALKKRGQKLMGDAVKLCYPISWEDNVLMTENRSKENAESA</sequence>
<dbReference type="Proteomes" id="UP001187471">
    <property type="component" value="Unassembled WGS sequence"/>
</dbReference>
<evidence type="ECO:0000313" key="6">
    <source>
        <dbReference type="EMBL" id="KAK2991316.1"/>
    </source>
</evidence>
<name>A0AA88S3D9_9ASTE</name>
<dbReference type="GO" id="GO:0003723">
    <property type="term" value="F:RNA binding"/>
    <property type="evidence" value="ECO:0007669"/>
    <property type="project" value="UniProtKB-UniRule"/>
</dbReference>
<evidence type="ECO:0000256" key="2">
    <source>
        <dbReference type="ARBA" id="ARBA00022884"/>
    </source>
</evidence>
<comment type="caution">
    <text evidence="6">The sequence shown here is derived from an EMBL/GenBank/DDBJ whole genome shotgun (WGS) entry which is preliminary data.</text>
</comment>
<feature type="region of interest" description="Disordered" evidence="4">
    <location>
        <begin position="126"/>
        <end position="246"/>
    </location>
</feature>
<dbReference type="InterPro" id="IPR000504">
    <property type="entry name" value="RRM_dom"/>
</dbReference>
<dbReference type="InterPro" id="IPR035979">
    <property type="entry name" value="RBD_domain_sf"/>
</dbReference>
<reference evidence="6" key="1">
    <citation type="submission" date="2022-12" db="EMBL/GenBank/DDBJ databases">
        <title>Draft genome assemblies for two species of Escallonia (Escalloniales).</title>
        <authorList>
            <person name="Chanderbali A."/>
            <person name="Dervinis C."/>
            <person name="Anghel I."/>
            <person name="Soltis D."/>
            <person name="Soltis P."/>
            <person name="Zapata F."/>
        </authorList>
    </citation>
    <scope>NUCLEOTIDE SEQUENCE</scope>
    <source>
        <strain evidence="6">UCBG92.1500</strain>
        <tissue evidence="6">Leaf</tissue>
    </source>
</reference>
<evidence type="ECO:0000256" key="3">
    <source>
        <dbReference type="PROSITE-ProRule" id="PRU00176"/>
    </source>
</evidence>
<keyword evidence="7" id="KW-1185">Reference proteome</keyword>
<accession>A0AA88S3D9</accession>
<dbReference type="AlphaFoldDB" id="A0AA88S3D9"/>
<feature type="compositionally biased region" description="Basic and acidic residues" evidence="4">
    <location>
        <begin position="180"/>
        <end position="211"/>
    </location>
</feature>
<dbReference type="PANTHER" id="PTHR23236">
    <property type="entry name" value="EUKARYOTIC TRANSLATION INITIATION FACTOR 4B/4H"/>
    <property type="match status" value="1"/>
</dbReference>
<dbReference type="InterPro" id="IPR012677">
    <property type="entry name" value="Nucleotide-bd_a/b_plait_sf"/>
</dbReference>
<evidence type="ECO:0000256" key="1">
    <source>
        <dbReference type="ARBA" id="ARBA00022737"/>
    </source>
</evidence>
<organism evidence="6 7">
    <name type="scientific">Escallonia rubra</name>
    <dbReference type="NCBI Taxonomy" id="112253"/>
    <lineage>
        <taxon>Eukaryota</taxon>
        <taxon>Viridiplantae</taxon>
        <taxon>Streptophyta</taxon>
        <taxon>Embryophyta</taxon>
        <taxon>Tracheophyta</taxon>
        <taxon>Spermatophyta</taxon>
        <taxon>Magnoliopsida</taxon>
        <taxon>eudicotyledons</taxon>
        <taxon>Gunneridae</taxon>
        <taxon>Pentapetalae</taxon>
        <taxon>asterids</taxon>
        <taxon>campanulids</taxon>
        <taxon>Escalloniales</taxon>
        <taxon>Escalloniaceae</taxon>
        <taxon>Escallonia</taxon>
    </lineage>
</organism>
<gene>
    <name evidence="6" type="ORF">RJ640_014460</name>
</gene>
<dbReference type="EMBL" id="JAVXUO010000537">
    <property type="protein sequence ID" value="KAK2991316.1"/>
    <property type="molecule type" value="Genomic_DNA"/>
</dbReference>
<dbReference type="PROSITE" id="PS50102">
    <property type="entry name" value="RRM"/>
    <property type="match status" value="1"/>
</dbReference>
<protein>
    <recommendedName>
        <fullName evidence="5">RRM domain-containing protein</fullName>
    </recommendedName>
</protein>
<dbReference type="PANTHER" id="PTHR23236:SF119">
    <property type="entry name" value="NUCLEAR RNA-BINDING PROTEIN SART-3"/>
    <property type="match status" value="1"/>
</dbReference>
<feature type="compositionally biased region" description="Basic and acidic residues" evidence="4">
    <location>
        <begin position="161"/>
        <end position="170"/>
    </location>
</feature>
<feature type="domain" description="RRM" evidence="5">
    <location>
        <begin position="285"/>
        <end position="361"/>
    </location>
</feature>
<dbReference type="Gene3D" id="3.30.70.330">
    <property type="match status" value="1"/>
</dbReference>
<evidence type="ECO:0000313" key="7">
    <source>
        <dbReference type="Proteomes" id="UP001187471"/>
    </source>
</evidence>
<dbReference type="SMART" id="SM00360">
    <property type="entry name" value="RRM"/>
    <property type="match status" value="1"/>
</dbReference>
<evidence type="ECO:0000259" key="5">
    <source>
        <dbReference type="PROSITE" id="PS50102"/>
    </source>
</evidence>
<proteinExistence type="predicted"/>
<keyword evidence="2 3" id="KW-0694">RNA-binding</keyword>
<evidence type="ECO:0000256" key="4">
    <source>
        <dbReference type="SAM" id="MobiDB-lite"/>
    </source>
</evidence>
<keyword evidence="1" id="KW-0677">Repeat</keyword>
<dbReference type="Pfam" id="PF00076">
    <property type="entry name" value="RRM_1"/>
    <property type="match status" value="1"/>
</dbReference>
<dbReference type="SUPFAM" id="SSF54928">
    <property type="entry name" value="RNA-binding domain, RBD"/>
    <property type="match status" value="1"/>
</dbReference>